<protein>
    <recommendedName>
        <fullName evidence="4">Transposase</fullName>
    </recommendedName>
</protein>
<accession>A0A839K268</accession>
<proteinExistence type="predicted"/>
<dbReference type="AlphaFoldDB" id="A0A839K268"/>
<dbReference type="Proteomes" id="UP000574276">
    <property type="component" value="Unassembled WGS sequence"/>
</dbReference>
<reference evidence="2 3" key="1">
    <citation type="submission" date="2020-07" db="EMBL/GenBank/DDBJ databases">
        <title>Characterization and genome sequencing of isolate MD1, a novel member within the family Lachnospiraceae.</title>
        <authorList>
            <person name="Rettenmaier R."/>
            <person name="Di Bello L."/>
            <person name="Zinser C."/>
            <person name="Scheitz K."/>
            <person name="Liebl W."/>
            <person name="Zverlov V."/>
        </authorList>
    </citation>
    <scope>NUCLEOTIDE SEQUENCE [LARGE SCALE GENOMIC DNA]</scope>
    <source>
        <strain evidence="2 3">MD1</strain>
    </source>
</reference>
<dbReference type="RefSeq" id="WP_228352500.1">
    <property type="nucleotide sequence ID" value="NZ_JACEGA010000001.1"/>
</dbReference>
<evidence type="ECO:0000313" key="2">
    <source>
        <dbReference type="EMBL" id="MBB2183498.1"/>
    </source>
</evidence>
<organism evidence="2 3">
    <name type="scientific">Variimorphobacter saccharofermentans</name>
    <dbReference type="NCBI Taxonomy" id="2755051"/>
    <lineage>
        <taxon>Bacteria</taxon>
        <taxon>Bacillati</taxon>
        <taxon>Bacillota</taxon>
        <taxon>Clostridia</taxon>
        <taxon>Lachnospirales</taxon>
        <taxon>Lachnospiraceae</taxon>
        <taxon>Variimorphobacter</taxon>
    </lineage>
</organism>
<gene>
    <name evidence="1" type="ORF">H0486_07960</name>
    <name evidence="2" type="ORF">H0486_11475</name>
</gene>
<sequence length="107" mass="12397">MFNQESYRLWKQRIQEQKISGVTIPEWCEKNQLSPHAYYYWRKIIRTHKEDPTVSQSTSFAEINQTEKISVSSCGVSLTWKDVSIQISSKQEALLAAEVIRALQSSC</sequence>
<dbReference type="NCBIfam" id="NF047593">
    <property type="entry name" value="IS66_ISAeme5_TnpA"/>
    <property type="match status" value="1"/>
</dbReference>
<name>A0A839K268_9FIRM</name>
<comment type="caution">
    <text evidence="2">The sequence shown here is derived from an EMBL/GenBank/DDBJ whole genome shotgun (WGS) entry which is preliminary data.</text>
</comment>
<evidence type="ECO:0000313" key="1">
    <source>
        <dbReference type="EMBL" id="MBB2182809.1"/>
    </source>
</evidence>
<dbReference type="EMBL" id="JACEGA010000001">
    <property type="protein sequence ID" value="MBB2182809.1"/>
    <property type="molecule type" value="Genomic_DNA"/>
</dbReference>
<evidence type="ECO:0008006" key="4">
    <source>
        <dbReference type="Google" id="ProtNLM"/>
    </source>
</evidence>
<dbReference type="EMBL" id="JACEGA010000001">
    <property type="protein sequence ID" value="MBB2183498.1"/>
    <property type="molecule type" value="Genomic_DNA"/>
</dbReference>
<keyword evidence="3" id="KW-1185">Reference proteome</keyword>
<evidence type="ECO:0000313" key="3">
    <source>
        <dbReference type="Proteomes" id="UP000574276"/>
    </source>
</evidence>